<dbReference type="HOGENOM" id="CLU_2577116_0_0_1"/>
<gene>
    <name evidence="7" type="ORF">ARALYDRAFT_905392</name>
</gene>
<dbReference type="GO" id="GO:0035673">
    <property type="term" value="F:oligopeptide transmembrane transporter activity"/>
    <property type="evidence" value="ECO:0007669"/>
    <property type="project" value="InterPro"/>
</dbReference>
<sequence>MASLVDLIGNFLLRRFYFDISPTFIGCGMICPHLEKYCSGLSVAIISWGILWSFLSQHAENWYPSDLEANNFKGLYWYKVQ</sequence>
<dbReference type="PANTHER" id="PTHR31645:SF63">
    <property type="entry name" value="METAL-NICOTIANAMINE TRANSPORTER YSL4-RELATED"/>
    <property type="match status" value="1"/>
</dbReference>
<dbReference type="STRING" id="81972.D7LPD7"/>
<keyword evidence="6" id="KW-0472">Membrane</keyword>
<dbReference type="GO" id="GO:0005774">
    <property type="term" value="C:vacuolar membrane"/>
    <property type="evidence" value="ECO:0007669"/>
    <property type="project" value="TreeGrafter"/>
</dbReference>
<protein>
    <submittedName>
        <fullName evidence="7">Uncharacterized protein</fullName>
    </submittedName>
</protein>
<evidence type="ECO:0000313" key="8">
    <source>
        <dbReference type="Proteomes" id="UP000008694"/>
    </source>
</evidence>
<keyword evidence="8" id="KW-1185">Reference proteome</keyword>
<comment type="similarity">
    <text evidence="2">Belongs to the YSL (TC 2.A.67.2) family.</text>
</comment>
<evidence type="ECO:0000256" key="3">
    <source>
        <dbReference type="ARBA" id="ARBA00022448"/>
    </source>
</evidence>
<reference evidence="8" key="1">
    <citation type="journal article" date="2011" name="Nat. Genet.">
        <title>The Arabidopsis lyrata genome sequence and the basis of rapid genome size change.</title>
        <authorList>
            <person name="Hu T.T."/>
            <person name="Pattyn P."/>
            <person name="Bakker E.G."/>
            <person name="Cao J."/>
            <person name="Cheng J.-F."/>
            <person name="Clark R.M."/>
            <person name="Fahlgren N."/>
            <person name="Fawcett J.A."/>
            <person name="Grimwood J."/>
            <person name="Gundlach H."/>
            <person name="Haberer G."/>
            <person name="Hollister J.D."/>
            <person name="Ossowski S."/>
            <person name="Ottilar R.P."/>
            <person name="Salamov A.A."/>
            <person name="Schneeberger K."/>
            <person name="Spannagl M."/>
            <person name="Wang X."/>
            <person name="Yang L."/>
            <person name="Nasrallah M.E."/>
            <person name="Bergelson J."/>
            <person name="Carrington J.C."/>
            <person name="Gaut B.S."/>
            <person name="Schmutz J."/>
            <person name="Mayer K.F.X."/>
            <person name="Van de Peer Y."/>
            <person name="Grigoriev I.V."/>
            <person name="Nordborg M."/>
            <person name="Weigel D."/>
            <person name="Guo Y.-L."/>
        </authorList>
    </citation>
    <scope>NUCLEOTIDE SEQUENCE [LARGE SCALE GENOMIC DNA]</scope>
    <source>
        <strain evidence="8">cv. MN47</strain>
    </source>
</reference>
<dbReference type="Proteomes" id="UP000008694">
    <property type="component" value="Unassembled WGS sequence"/>
</dbReference>
<dbReference type="InterPro" id="IPR004813">
    <property type="entry name" value="OPT"/>
</dbReference>
<dbReference type="AlphaFoldDB" id="D7LPD7"/>
<organism evidence="8">
    <name type="scientific">Arabidopsis lyrata subsp. lyrata</name>
    <name type="common">Lyre-leaved rock-cress</name>
    <dbReference type="NCBI Taxonomy" id="81972"/>
    <lineage>
        <taxon>Eukaryota</taxon>
        <taxon>Viridiplantae</taxon>
        <taxon>Streptophyta</taxon>
        <taxon>Embryophyta</taxon>
        <taxon>Tracheophyta</taxon>
        <taxon>Spermatophyta</taxon>
        <taxon>Magnoliopsida</taxon>
        <taxon>eudicotyledons</taxon>
        <taxon>Gunneridae</taxon>
        <taxon>Pentapetalae</taxon>
        <taxon>rosids</taxon>
        <taxon>malvids</taxon>
        <taxon>Brassicales</taxon>
        <taxon>Brassicaceae</taxon>
        <taxon>Camelineae</taxon>
        <taxon>Arabidopsis</taxon>
    </lineage>
</organism>
<dbReference type="Gramene" id="scaffold_501096.1">
    <property type="protein sequence ID" value="scaffold_501096.1"/>
    <property type="gene ID" value="scaffold_501096.1"/>
</dbReference>
<evidence type="ECO:0000256" key="5">
    <source>
        <dbReference type="ARBA" id="ARBA00022989"/>
    </source>
</evidence>
<name>D7LPD7_ARALL</name>
<comment type="subcellular location">
    <subcellularLocation>
        <location evidence="1">Membrane</location>
        <topology evidence="1">Multi-pass membrane protein</topology>
    </subcellularLocation>
</comment>
<evidence type="ECO:0000256" key="4">
    <source>
        <dbReference type="ARBA" id="ARBA00022692"/>
    </source>
</evidence>
<keyword evidence="3" id="KW-0813">Transport</keyword>
<dbReference type="EMBL" id="GL348717">
    <property type="protein sequence ID" value="EFH53516.1"/>
    <property type="molecule type" value="Genomic_DNA"/>
</dbReference>
<evidence type="ECO:0000256" key="6">
    <source>
        <dbReference type="ARBA" id="ARBA00023136"/>
    </source>
</evidence>
<dbReference type="Pfam" id="PF03169">
    <property type="entry name" value="OPT"/>
    <property type="match status" value="1"/>
</dbReference>
<dbReference type="InterPro" id="IPR045035">
    <property type="entry name" value="YSL-like"/>
</dbReference>
<dbReference type="PANTHER" id="PTHR31645">
    <property type="entry name" value="OLIGOPEPTIDE TRANSPORTER YGL114W-RELATED"/>
    <property type="match status" value="1"/>
</dbReference>
<evidence type="ECO:0000256" key="1">
    <source>
        <dbReference type="ARBA" id="ARBA00004141"/>
    </source>
</evidence>
<proteinExistence type="inferred from homology"/>
<keyword evidence="4" id="KW-0812">Transmembrane</keyword>
<accession>D7LPD7</accession>
<evidence type="ECO:0000256" key="2">
    <source>
        <dbReference type="ARBA" id="ARBA00010276"/>
    </source>
</evidence>
<evidence type="ECO:0000313" key="7">
    <source>
        <dbReference type="EMBL" id="EFH53516.1"/>
    </source>
</evidence>
<keyword evidence="5" id="KW-1133">Transmembrane helix</keyword>